<dbReference type="Proteomes" id="UP001219518">
    <property type="component" value="Unassembled WGS sequence"/>
</dbReference>
<evidence type="ECO:0000256" key="1">
    <source>
        <dbReference type="SAM" id="MobiDB-lite"/>
    </source>
</evidence>
<dbReference type="AlphaFoldDB" id="A0AAE1HLQ4"/>
<organism evidence="2 3">
    <name type="scientific">Frankliniella fusca</name>
    <dbReference type="NCBI Taxonomy" id="407009"/>
    <lineage>
        <taxon>Eukaryota</taxon>
        <taxon>Metazoa</taxon>
        <taxon>Ecdysozoa</taxon>
        <taxon>Arthropoda</taxon>
        <taxon>Hexapoda</taxon>
        <taxon>Insecta</taxon>
        <taxon>Pterygota</taxon>
        <taxon>Neoptera</taxon>
        <taxon>Paraneoptera</taxon>
        <taxon>Thysanoptera</taxon>
        <taxon>Terebrantia</taxon>
        <taxon>Thripoidea</taxon>
        <taxon>Thripidae</taxon>
        <taxon>Frankliniella</taxon>
    </lineage>
</organism>
<evidence type="ECO:0000313" key="3">
    <source>
        <dbReference type="Proteomes" id="UP001219518"/>
    </source>
</evidence>
<comment type="caution">
    <text evidence="2">The sequence shown here is derived from an EMBL/GenBank/DDBJ whole genome shotgun (WGS) entry which is preliminary data.</text>
</comment>
<reference evidence="2" key="1">
    <citation type="submission" date="2021-07" db="EMBL/GenBank/DDBJ databases">
        <authorList>
            <person name="Catto M.A."/>
            <person name="Jacobson A."/>
            <person name="Kennedy G."/>
            <person name="Labadie P."/>
            <person name="Hunt B.G."/>
            <person name="Srinivasan R."/>
        </authorList>
    </citation>
    <scope>NUCLEOTIDE SEQUENCE</scope>
    <source>
        <strain evidence="2">PL_HMW_Pooled</strain>
        <tissue evidence="2">Head</tissue>
    </source>
</reference>
<keyword evidence="3" id="KW-1185">Reference proteome</keyword>
<name>A0AAE1HLQ4_9NEOP</name>
<protein>
    <submittedName>
        <fullName evidence="2">Sulfate-binding protein</fullName>
    </submittedName>
</protein>
<dbReference type="EMBL" id="JAHWGI010001149">
    <property type="protein sequence ID" value="KAK3923665.1"/>
    <property type="molecule type" value="Genomic_DNA"/>
</dbReference>
<sequence length="214" mass="24109">MPKNVSKTPESIPECFNKSYNGQSPVLPTTCDKKSTNNGIKSNFSNSKFDHEVVKDTSFSLLNHRQSSSSKLKANDYFLKENQGSIKCKSASATPILSRLSTSRYDSMGLVSPCKSKRDAEPIDLFPSGSGTRWWEILLPLKKESAAEGFGNCKPHIQLNRDRLRSRELQIDKARNSKENMNYPLSRNLSRPDCKKMKDETNIKTMLQKQGAKT</sequence>
<feature type="region of interest" description="Disordered" evidence="1">
    <location>
        <begin position="1"/>
        <end position="21"/>
    </location>
</feature>
<accession>A0AAE1HLQ4</accession>
<reference evidence="2" key="2">
    <citation type="journal article" date="2023" name="BMC Genomics">
        <title>Pest status, molecular evolution, and epigenetic factors derived from the genome assembly of Frankliniella fusca, a thysanopteran phytovirus vector.</title>
        <authorList>
            <person name="Catto M.A."/>
            <person name="Labadie P.E."/>
            <person name="Jacobson A.L."/>
            <person name="Kennedy G.G."/>
            <person name="Srinivasan R."/>
            <person name="Hunt B.G."/>
        </authorList>
    </citation>
    <scope>NUCLEOTIDE SEQUENCE</scope>
    <source>
        <strain evidence="2">PL_HMW_Pooled</strain>
    </source>
</reference>
<gene>
    <name evidence="2" type="ORF">KUF71_002074</name>
</gene>
<proteinExistence type="predicted"/>
<evidence type="ECO:0000313" key="2">
    <source>
        <dbReference type="EMBL" id="KAK3923665.1"/>
    </source>
</evidence>